<proteinExistence type="predicted"/>
<protein>
    <submittedName>
        <fullName evidence="1">Uncharacterized protein</fullName>
    </submittedName>
</protein>
<reference evidence="1" key="1">
    <citation type="journal article" date="2015" name="Nature">
        <title>Complex archaea that bridge the gap between prokaryotes and eukaryotes.</title>
        <authorList>
            <person name="Spang A."/>
            <person name="Saw J.H."/>
            <person name="Jorgensen S.L."/>
            <person name="Zaremba-Niedzwiedzka K."/>
            <person name="Martijn J."/>
            <person name="Lind A.E."/>
            <person name="van Eijk R."/>
            <person name="Schleper C."/>
            <person name="Guy L."/>
            <person name="Ettema T.J."/>
        </authorList>
    </citation>
    <scope>NUCLEOTIDE SEQUENCE</scope>
</reference>
<sequence length="46" mass="5359">MLDDLEKFLEQIEEVKKYCCEHGIDWDAIDCGYKPKVMEYAAFGLA</sequence>
<accession>A0A0F9DTV8</accession>
<name>A0A0F9DTV8_9ZZZZ</name>
<organism evidence="1">
    <name type="scientific">marine sediment metagenome</name>
    <dbReference type="NCBI Taxonomy" id="412755"/>
    <lineage>
        <taxon>unclassified sequences</taxon>
        <taxon>metagenomes</taxon>
        <taxon>ecological metagenomes</taxon>
    </lineage>
</organism>
<comment type="caution">
    <text evidence="1">The sequence shown here is derived from an EMBL/GenBank/DDBJ whole genome shotgun (WGS) entry which is preliminary data.</text>
</comment>
<dbReference type="EMBL" id="LAZR01030245">
    <property type="protein sequence ID" value="KKL57196.1"/>
    <property type="molecule type" value="Genomic_DNA"/>
</dbReference>
<gene>
    <name evidence="1" type="ORF">LCGC14_2237840</name>
</gene>
<dbReference type="AlphaFoldDB" id="A0A0F9DTV8"/>
<evidence type="ECO:0000313" key="1">
    <source>
        <dbReference type="EMBL" id="KKL57196.1"/>
    </source>
</evidence>